<evidence type="ECO:0000313" key="2">
    <source>
        <dbReference type="EMBL" id="KAG0312115.1"/>
    </source>
</evidence>
<keyword evidence="3" id="KW-1185">Reference proteome</keyword>
<dbReference type="AlphaFoldDB" id="A0A9P6R8N2"/>
<feature type="region of interest" description="Disordered" evidence="1">
    <location>
        <begin position="76"/>
        <end position="110"/>
    </location>
</feature>
<dbReference type="EMBL" id="JAAAIP010000843">
    <property type="protein sequence ID" value="KAG0312115.1"/>
    <property type="molecule type" value="Genomic_DNA"/>
</dbReference>
<evidence type="ECO:0000256" key="1">
    <source>
        <dbReference type="SAM" id="MobiDB-lite"/>
    </source>
</evidence>
<dbReference type="Proteomes" id="UP000738325">
    <property type="component" value="Unassembled WGS sequence"/>
</dbReference>
<accession>A0A9P6R8N2</accession>
<comment type="caution">
    <text evidence="2">The sequence shown here is derived from an EMBL/GenBank/DDBJ whole genome shotgun (WGS) entry which is preliminary data.</text>
</comment>
<name>A0A9P6R8N2_9FUNG</name>
<sequence>MAGELLRKERGVDIFTSHSVADVIQKLQVNETQWVVAGVRLETPETDSTSNSGINDEMKEMVNVVAKYLKQTDKAYEAASPQADSSQDGRAGQESMTTGSVTVNEDKSSKRSAPLMESALLMHSDWEVNLPTEDEIDMDEVGGNLKRTLFKIALLNLQQVQESFSKEGFDKFKTYHSRMHYRQQNLSSN</sequence>
<protein>
    <submittedName>
        <fullName evidence="2">Uncharacterized protein</fullName>
    </submittedName>
</protein>
<proteinExistence type="predicted"/>
<gene>
    <name evidence="2" type="ORF">BGZ99_009719</name>
</gene>
<organism evidence="2 3">
    <name type="scientific">Dissophora globulifera</name>
    <dbReference type="NCBI Taxonomy" id="979702"/>
    <lineage>
        <taxon>Eukaryota</taxon>
        <taxon>Fungi</taxon>
        <taxon>Fungi incertae sedis</taxon>
        <taxon>Mucoromycota</taxon>
        <taxon>Mortierellomycotina</taxon>
        <taxon>Mortierellomycetes</taxon>
        <taxon>Mortierellales</taxon>
        <taxon>Mortierellaceae</taxon>
        <taxon>Dissophora</taxon>
    </lineage>
</organism>
<evidence type="ECO:0000313" key="3">
    <source>
        <dbReference type="Proteomes" id="UP000738325"/>
    </source>
</evidence>
<dbReference type="OrthoDB" id="2383243at2759"/>
<reference evidence="2" key="1">
    <citation type="journal article" date="2020" name="Fungal Divers.">
        <title>Resolving the Mortierellaceae phylogeny through synthesis of multi-gene phylogenetics and phylogenomics.</title>
        <authorList>
            <person name="Vandepol N."/>
            <person name="Liber J."/>
            <person name="Desiro A."/>
            <person name="Na H."/>
            <person name="Kennedy M."/>
            <person name="Barry K."/>
            <person name="Grigoriev I.V."/>
            <person name="Miller A.N."/>
            <person name="O'Donnell K."/>
            <person name="Stajich J.E."/>
            <person name="Bonito G."/>
        </authorList>
    </citation>
    <scope>NUCLEOTIDE SEQUENCE</scope>
    <source>
        <strain evidence="2">REB-010B</strain>
    </source>
</reference>
<feature type="compositionally biased region" description="Polar residues" evidence="1">
    <location>
        <begin position="82"/>
        <end position="103"/>
    </location>
</feature>